<dbReference type="InterPro" id="IPR052169">
    <property type="entry name" value="CW_Biosynth-Accessory"/>
</dbReference>
<proteinExistence type="inferred from homology"/>
<evidence type="ECO:0000313" key="4">
    <source>
        <dbReference type="EMBL" id="GAA3690779.1"/>
    </source>
</evidence>
<name>A0ABP7CHN8_9MICC</name>
<evidence type="ECO:0000256" key="1">
    <source>
        <dbReference type="ARBA" id="ARBA00005662"/>
    </source>
</evidence>
<dbReference type="Proteomes" id="UP001500752">
    <property type="component" value="Unassembled WGS sequence"/>
</dbReference>
<dbReference type="EMBL" id="BAABEO010000019">
    <property type="protein sequence ID" value="GAA3690779.1"/>
    <property type="molecule type" value="Genomic_DNA"/>
</dbReference>
<comment type="similarity">
    <text evidence="1">Belongs to the CapA family.</text>
</comment>
<evidence type="ECO:0000313" key="5">
    <source>
        <dbReference type="Proteomes" id="UP001500752"/>
    </source>
</evidence>
<accession>A0ABP7CHN8</accession>
<keyword evidence="5" id="KW-1185">Reference proteome</keyword>
<dbReference type="Pfam" id="PF09587">
    <property type="entry name" value="PGA_cap"/>
    <property type="match status" value="1"/>
</dbReference>
<feature type="region of interest" description="Disordered" evidence="2">
    <location>
        <begin position="60"/>
        <end position="110"/>
    </location>
</feature>
<dbReference type="InterPro" id="IPR029052">
    <property type="entry name" value="Metallo-depent_PP-like"/>
</dbReference>
<gene>
    <name evidence="4" type="ORF">GCM10023081_30300</name>
</gene>
<dbReference type="PANTHER" id="PTHR33393">
    <property type="entry name" value="POLYGLUTAMINE SYNTHESIS ACCESSORY PROTEIN RV0574C-RELATED"/>
    <property type="match status" value="1"/>
</dbReference>
<dbReference type="PANTHER" id="PTHR33393:SF13">
    <property type="entry name" value="PGA BIOSYNTHESIS PROTEIN CAPA"/>
    <property type="match status" value="1"/>
</dbReference>
<dbReference type="Gene3D" id="3.60.21.10">
    <property type="match status" value="1"/>
</dbReference>
<protein>
    <recommendedName>
        <fullName evidence="3">Capsule synthesis protein CapA domain-containing protein</fullName>
    </recommendedName>
</protein>
<dbReference type="SMART" id="SM00854">
    <property type="entry name" value="PGA_cap"/>
    <property type="match status" value="1"/>
</dbReference>
<evidence type="ECO:0000259" key="3">
    <source>
        <dbReference type="SMART" id="SM00854"/>
    </source>
</evidence>
<comment type="caution">
    <text evidence="4">The sequence shown here is derived from an EMBL/GenBank/DDBJ whole genome shotgun (WGS) entry which is preliminary data.</text>
</comment>
<organism evidence="4 5">
    <name type="scientific">Arthrobacter ginkgonis</name>
    <dbReference type="NCBI Taxonomy" id="1630594"/>
    <lineage>
        <taxon>Bacteria</taxon>
        <taxon>Bacillati</taxon>
        <taxon>Actinomycetota</taxon>
        <taxon>Actinomycetes</taxon>
        <taxon>Micrococcales</taxon>
        <taxon>Micrococcaceae</taxon>
        <taxon>Arthrobacter</taxon>
    </lineage>
</organism>
<dbReference type="InterPro" id="IPR019079">
    <property type="entry name" value="Capsule_synth_CapA"/>
</dbReference>
<reference evidence="5" key="1">
    <citation type="journal article" date="2019" name="Int. J. Syst. Evol. Microbiol.">
        <title>The Global Catalogue of Microorganisms (GCM) 10K type strain sequencing project: providing services to taxonomists for standard genome sequencing and annotation.</title>
        <authorList>
            <consortium name="The Broad Institute Genomics Platform"/>
            <consortium name="The Broad Institute Genome Sequencing Center for Infectious Disease"/>
            <person name="Wu L."/>
            <person name="Ma J."/>
        </authorList>
    </citation>
    <scope>NUCLEOTIDE SEQUENCE [LARGE SCALE GENOMIC DNA]</scope>
    <source>
        <strain evidence="5">JCM 30742</strain>
    </source>
</reference>
<dbReference type="CDD" id="cd07381">
    <property type="entry name" value="MPP_CapA"/>
    <property type="match status" value="1"/>
</dbReference>
<feature type="compositionally biased region" description="Low complexity" evidence="2">
    <location>
        <begin position="66"/>
        <end position="85"/>
    </location>
</feature>
<evidence type="ECO:0000256" key="2">
    <source>
        <dbReference type="SAM" id="MobiDB-lite"/>
    </source>
</evidence>
<sequence>MGRERGRLPAAGECRAVRFPGESTNAFPRAVKAAVVAAALAAATTLSGCTGPGANPAVSNPAVSNPAGSEAPAAPGAGEAVPGTASPQTPASEKPAAEAPTVEAPGSPEGADCAPADCVDVVVTGDVLLHPALWEQAKRDGGGSYDFRPLLSGLRPFLVEAELAVCNLETPLAPQGGPYSGYPSFTVPPQIAPALKATGYDACTTASNHTVDAGTAGVERTLDTLDDAGLAHTGSYRSSAAAARPLIVDAGGARIAIVAATYGLNGLRADTAWRVDLIETRRLVAKARQARAAGADIVLAALHDGVEYSSTPSARQVQVSRALAESGEFDFVYGHHTHSVLPLEKHAGVWIAYGLGNSVAAHATDLAVNREGLTVKLRFTRAAGGWQAGDPRWAAHIMARSPARWCALPAADPCTGTAEDAASLARTTATVNARGADDDGAAAWVPGSAVPETAVSEAGVSEGAVP</sequence>
<feature type="domain" description="Capsule synthesis protein CapA" evidence="3">
    <location>
        <begin position="120"/>
        <end position="362"/>
    </location>
</feature>
<dbReference type="SUPFAM" id="SSF56300">
    <property type="entry name" value="Metallo-dependent phosphatases"/>
    <property type="match status" value="1"/>
</dbReference>